<accession>A0A8J2K6F8</accession>
<keyword evidence="3" id="KW-1185">Reference proteome</keyword>
<comment type="caution">
    <text evidence="2">The sequence shown here is derived from an EMBL/GenBank/DDBJ whole genome shotgun (WGS) entry which is preliminary data.</text>
</comment>
<dbReference type="EMBL" id="CAJVCH010244566">
    <property type="protein sequence ID" value="CAG7733182.1"/>
    <property type="molecule type" value="Genomic_DNA"/>
</dbReference>
<evidence type="ECO:0000256" key="1">
    <source>
        <dbReference type="SAM" id="MobiDB-lite"/>
    </source>
</evidence>
<protein>
    <submittedName>
        <fullName evidence="2">Uncharacterized protein</fullName>
    </submittedName>
</protein>
<name>A0A8J2K6F8_9HEXA</name>
<dbReference type="AlphaFoldDB" id="A0A8J2K6F8"/>
<gene>
    <name evidence="2" type="ORF">AFUS01_LOCUS21643</name>
</gene>
<proteinExistence type="predicted"/>
<dbReference type="Proteomes" id="UP000708208">
    <property type="component" value="Unassembled WGS sequence"/>
</dbReference>
<reference evidence="2" key="1">
    <citation type="submission" date="2021-06" db="EMBL/GenBank/DDBJ databases">
        <authorList>
            <person name="Hodson N. C."/>
            <person name="Mongue J. A."/>
            <person name="Jaron S. K."/>
        </authorList>
    </citation>
    <scope>NUCLEOTIDE SEQUENCE</scope>
</reference>
<sequence>MVVRGVMPSGGVSKLTKKTSKPNTARAPQRRSVLPNKPQTGRTGRKAIRRGSRAAKKITPPSRTESELYKGSKMSAGNPEEPVR</sequence>
<feature type="region of interest" description="Disordered" evidence="1">
    <location>
        <begin position="1"/>
        <end position="84"/>
    </location>
</feature>
<organism evidence="2 3">
    <name type="scientific">Allacma fusca</name>
    <dbReference type="NCBI Taxonomy" id="39272"/>
    <lineage>
        <taxon>Eukaryota</taxon>
        <taxon>Metazoa</taxon>
        <taxon>Ecdysozoa</taxon>
        <taxon>Arthropoda</taxon>
        <taxon>Hexapoda</taxon>
        <taxon>Collembola</taxon>
        <taxon>Symphypleona</taxon>
        <taxon>Sminthuridae</taxon>
        <taxon>Allacma</taxon>
    </lineage>
</organism>
<feature type="compositionally biased region" description="Basic residues" evidence="1">
    <location>
        <begin position="43"/>
        <end position="56"/>
    </location>
</feature>
<evidence type="ECO:0000313" key="3">
    <source>
        <dbReference type="Proteomes" id="UP000708208"/>
    </source>
</evidence>
<evidence type="ECO:0000313" key="2">
    <source>
        <dbReference type="EMBL" id="CAG7733182.1"/>
    </source>
</evidence>